<evidence type="ECO:0000256" key="2">
    <source>
        <dbReference type="ARBA" id="ARBA00010110"/>
    </source>
</evidence>
<dbReference type="InterPro" id="IPR038770">
    <property type="entry name" value="Na+/solute_symporter_sf"/>
</dbReference>
<comment type="subcellular location">
    <subcellularLocation>
        <location evidence="1">Cell membrane</location>
        <topology evidence="1">Multi-pass membrane protein</topology>
    </subcellularLocation>
</comment>
<dbReference type="InterPro" id="IPR002657">
    <property type="entry name" value="BilAc:Na_symport/Acr3"/>
</dbReference>
<evidence type="ECO:0000256" key="7">
    <source>
        <dbReference type="ARBA" id="ARBA00023136"/>
    </source>
</evidence>
<dbReference type="RefSeq" id="WP_244240370.1">
    <property type="nucleotide sequence ID" value="NZ_UFQB01000013.1"/>
</dbReference>
<feature type="transmembrane region" description="Helical" evidence="8">
    <location>
        <begin position="294"/>
        <end position="317"/>
    </location>
</feature>
<dbReference type="EMBL" id="UFQB01000013">
    <property type="protein sequence ID" value="SSW67740.1"/>
    <property type="molecule type" value="Genomic_DNA"/>
</dbReference>
<accession>A0A446CIM3</accession>
<keyword evidence="5 8" id="KW-0812">Transmembrane</keyword>
<evidence type="ECO:0000256" key="4">
    <source>
        <dbReference type="ARBA" id="ARBA00022475"/>
    </source>
</evidence>
<reference evidence="9 10" key="1">
    <citation type="submission" date="2018-07" db="EMBL/GenBank/DDBJ databases">
        <authorList>
            <person name="Peeters C."/>
        </authorList>
    </citation>
    <scope>NUCLEOTIDE SEQUENCE [LARGE SCALE GENOMIC DNA]</scope>
    <source>
        <strain evidence="9 10">LMG 3411</strain>
    </source>
</reference>
<evidence type="ECO:0000313" key="10">
    <source>
        <dbReference type="Proteomes" id="UP000289184"/>
    </source>
</evidence>
<dbReference type="GO" id="GO:0015104">
    <property type="term" value="F:antimonite transmembrane transporter activity"/>
    <property type="evidence" value="ECO:0007669"/>
    <property type="project" value="TreeGrafter"/>
</dbReference>
<proteinExistence type="inferred from homology"/>
<comment type="similarity">
    <text evidence="2">Belongs to the arsenical resistance-3 (ACR3) (TC 2.A.59) family.</text>
</comment>
<protein>
    <recommendedName>
        <fullName evidence="11">Arsenical-resistance protein Acr3</fullName>
    </recommendedName>
</protein>
<dbReference type="GO" id="GO:0015105">
    <property type="term" value="F:arsenite transmembrane transporter activity"/>
    <property type="evidence" value="ECO:0007669"/>
    <property type="project" value="TreeGrafter"/>
</dbReference>
<gene>
    <name evidence="9" type="ORF">AGI3411_03223</name>
</gene>
<dbReference type="PANTHER" id="PTHR43057:SF1">
    <property type="entry name" value="ARSENICAL-RESISTANCE PROTEIN 3"/>
    <property type="match status" value="1"/>
</dbReference>
<feature type="transmembrane region" description="Helical" evidence="8">
    <location>
        <begin position="170"/>
        <end position="188"/>
    </location>
</feature>
<dbReference type="Gene3D" id="1.20.1530.20">
    <property type="match status" value="1"/>
</dbReference>
<organism evidence="9 10">
    <name type="scientific">Achromobacter agilis</name>
    <dbReference type="NCBI Taxonomy" id="1353888"/>
    <lineage>
        <taxon>Bacteria</taxon>
        <taxon>Pseudomonadati</taxon>
        <taxon>Pseudomonadota</taxon>
        <taxon>Betaproteobacteria</taxon>
        <taxon>Burkholderiales</taxon>
        <taxon>Alcaligenaceae</taxon>
        <taxon>Achromobacter</taxon>
    </lineage>
</organism>
<dbReference type="InterPro" id="IPR004706">
    <property type="entry name" value="Arsenical-R_Acr3"/>
</dbReference>
<feature type="transmembrane region" description="Helical" evidence="8">
    <location>
        <begin position="70"/>
        <end position="92"/>
    </location>
</feature>
<feature type="transmembrane region" description="Helical" evidence="8">
    <location>
        <begin position="234"/>
        <end position="255"/>
    </location>
</feature>
<feature type="transmembrane region" description="Helical" evidence="8">
    <location>
        <begin position="12"/>
        <end position="32"/>
    </location>
</feature>
<evidence type="ECO:0000256" key="5">
    <source>
        <dbReference type="ARBA" id="ARBA00022692"/>
    </source>
</evidence>
<evidence type="ECO:0000256" key="8">
    <source>
        <dbReference type="SAM" id="Phobius"/>
    </source>
</evidence>
<keyword evidence="7 8" id="KW-0472">Membrane</keyword>
<dbReference type="Pfam" id="PF01758">
    <property type="entry name" value="SBF"/>
    <property type="match status" value="1"/>
</dbReference>
<feature type="transmembrane region" description="Helical" evidence="8">
    <location>
        <begin position="267"/>
        <end position="288"/>
    </location>
</feature>
<evidence type="ECO:0000313" key="9">
    <source>
        <dbReference type="EMBL" id="SSW67740.1"/>
    </source>
</evidence>
<feature type="transmembrane region" description="Helical" evidence="8">
    <location>
        <begin position="38"/>
        <end position="58"/>
    </location>
</feature>
<name>A0A446CIM3_9BURK</name>
<evidence type="ECO:0000256" key="1">
    <source>
        <dbReference type="ARBA" id="ARBA00004651"/>
    </source>
</evidence>
<feature type="transmembrane region" description="Helical" evidence="8">
    <location>
        <begin position="208"/>
        <end position="228"/>
    </location>
</feature>
<keyword evidence="10" id="KW-1185">Reference proteome</keyword>
<dbReference type="GO" id="GO:0015297">
    <property type="term" value="F:antiporter activity"/>
    <property type="evidence" value="ECO:0007669"/>
    <property type="project" value="InterPro"/>
</dbReference>
<dbReference type="AlphaFoldDB" id="A0A446CIM3"/>
<dbReference type="PANTHER" id="PTHR43057">
    <property type="entry name" value="ARSENITE EFFLUX TRANSPORTER"/>
    <property type="match status" value="1"/>
</dbReference>
<feature type="transmembrane region" description="Helical" evidence="8">
    <location>
        <begin position="131"/>
        <end position="150"/>
    </location>
</feature>
<evidence type="ECO:0008006" key="11">
    <source>
        <dbReference type="Google" id="ProtNLM"/>
    </source>
</evidence>
<keyword evidence="4" id="KW-1003">Cell membrane</keyword>
<dbReference type="Proteomes" id="UP000289184">
    <property type="component" value="Unassembled WGS sequence"/>
</dbReference>
<keyword evidence="6 8" id="KW-1133">Transmembrane helix</keyword>
<sequence>MLNVLGNAVRKAGISLLLTASIVAGAAIGHLWPATGELLGSHVNATLLILVALLFFGVRFEAVVRAWGNLRFLALAALATYVFVPAIGYAIASAVLAAHPMLLVGLSIYFMAPCTDWFLGFTRLARGNVALGTALIPINMIGQLLLYPAYLRLFAQGSVQIEAGVIGDTLLHWFLVPLAVAVPAHYGLRRLLGGKRFGRLLQRMDRAVPWVIALLAMEIFAANVTVILAHRNAFAWVLLAVFVFFACTYLLGEAISRLGRFAYPEHALLTMSIAARNAPLMLALTMAAMPDEPLIHAALVIGMLVEFPHLTVLRRVLLGQRQRAYRRTLRHSGMGARNDLTIY</sequence>
<evidence type="ECO:0000256" key="3">
    <source>
        <dbReference type="ARBA" id="ARBA00022448"/>
    </source>
</evidence>
<keyword evidence="3" id="KW-0813">Transport</keyword>
<feature type="transmembrane region" description="Helical" evidence="8">
    <location>
        <begin position="98"/>
        <end position="119"/>
    </location>
</feature>
<dbReference type="GO" id="GO:0005886">
    <property type="term" value="C:plasma membrane"/>
    <property type="evidence" value="ECO:0007669"/>
    <property type="project" value="UniProtKB-SubCell"/>
</dbReference>
<evidence type="ECO:0000256" key="6">
    <source>
        <dbReference type="ARBA" id="ARBA00022989"/>
    </source>
</evidence>